<dbReference type="AlphaFoldDB" id="A0A7X2NT76"/>
<dbReference type="EMBL" id="VUMN01000024">
    <property type="protein sequence ID" value="MSS59156.1"/>
    <property type="molecule type" value="Genomic_DNA"/>
</dbReference>
<name>A0A7X2NT76_9FIRM</name>
<protein>
    <submittedName>
        <fullName evidence="1">Uncharacterized protein</fullName>
    </submittedName>
</protein>
<dbReference type="RefSeq" id="WP_154505307.1">
    <property type="nucleotide sequence ID" value="NZ_VUMN01000024.1"/>
</dbReference>
<proteinExistence type="predicted"/>
<accession>A0A7X2NT76</accession>
<gene>
    <name evidence="1" type="ORF">FYJ51_09645</name>
</gene>
<evidence type="ECO:0000313" key="1">
    <source>
        <dbReference type="EMBL" id="MSS59156.1"/>
    </source>
</evidence>
<sequence>MRLVAESGLRTLGITEVLTAEMEHVFVTAELPMELQVLEEVRFRHAAEGIPTCQETDKSLYGEREILERCGEEPFTALEQLKEALRNGQRPENTFAGILALNLLETGVSFLALNEQKIEPPLVLTRRDGKMILKDYSGVLAENGRLIRKEDEVEAGVSEVFLICFGNAYLSFAEQEEALHHLETDLRLAMPYLSMTVHHELVQPEPSFCFCFPEG</sequence>
<organism evidence="1 2">
    <name type="scientific">Stecheria intestinalis</name>
    <dbReference type="NCBI Taxonomy" id="2606630"/>
    <lineage>
        <taxon>Bacteria</taxon>
        <taxon>Bacillati</taxon>
        <taxon>Bacillota</taxon>
        <taxon>Erysipelotrichia</taxon>
        <taxon>Erysipelotrichales</taxon>
        <taxon>Erysipelotrichaceae</taxon>
        <taxon>Stecheria</taxon>
    </lineage>
</organism>
<dbReference type="Proteomes" id="UP000461880">
    <property type="component" value="Unassembled WGS sequence"/>
</dbReference>
<comment type="caution">
    <text evidence="1">The sequence shown here is derived from an EMBL/GenBank/DDBJ whole genome shotgun (WGS) entry which is preliminary data.</text>
</comment>
<evidence type="ECO:0000313" key="2">
    <source>
        <dbReference type="Proteomes" id="UP000461880"/>
    </source>
</evidence>
<keyword evidence="2" id="KW-1185">Reference proteome</keyword>
<reference evidence="1 2" key="1">
    <citation type="submission" date="2019-08" db="EMBL/GenBank/DDBJ databases">
        <title>In-depth cultivation of the pig gut microbiome towards novel bacterial diversity and tailored functional studies.</title>
        <authorList>
            <person name="Wylensek D."/>
            <person name="Hitch T.C.A."/>
            <person name="Clavel T."/>
        </authorList>
    </citation>
    <scope>NUCLEOTIDE SEQUENCE [LARGE SCALE GENOMIC DNA]</scope>
    <source>
        <strain evidence="1 2">Oil+RF-744-GAM-WT-6</strain>
    </source>
</reference>